<sequence length="156" mass="16591">MVNQTHCRVTEANTASIICCIEAPLPLGEHRVYVHVKNQGFAINGNGSNVLLHVAPKLSAVVPSVIPQTGDHLVTLTGVRLDGTTAVAFGSHMCPILTSNSTTIRCEAPPLLDNVSMKNVSINIGQRWITFSDCILYNSSLNPVIISISPNTSSTA</sequence>
<proteinExistence type="predicted"/>
<gene>
    <name evidence="3" type="ORF">RIMI_LOCUS8082875</name>
</gene>
<evidence type="ECO:0000313" key="4">
    <source>
        <dbReference type="Proteomes" id="UP001176940"/>
    </source>
</evidence>
<dbReference type="SUPFAM" id="SSF81296">
    <property type="entry name" value="E set domains"/>
    <property type="match status" value="1"/>
</dbReference>
<feature type="domain" description="IPT/TIG" evidence="2">
    <location>
        <begin position="56"/>
        <end position="125"/>
    </location>
</feature>
<reference evidence="3" key="1">
    <citation type="submission" date="2023-07" db="EMBL/GenBank/DDBJ databases">
        <authorList>
            <person name="Stuckert A."/>
        </authorList>
    </citation>
    <scope>NUCLEOTIDE SEQUENCE</scope>
</reference>
<keyword evidence="1" id="KW-0732">Signal</keyword>
<dbReference type="EMBL" id="CAUEEQ010015751">
    <property type="protein sequence ID" value="CAJ0939635.1"/>
    <property type="molecule type" value="Genomic_DNA"/>
</dbReference>
<accession>A0ABN9LDT3</accession>
<comment type="caution">
    <text evidence="3">The sequence shown here is derived from an EMBL/GenBank/DDBJ whole genome shotgun (WGS) entry which is preliminary data.</text>
</comment>
<dbReference type="InterPro" id="IPR052387">
    <property type="entry name" value="Fibrocystin"/>
</dbReference>
<dbReference type="PANTHER" id="PTHR46769:SF1">
    <property type="entry name" value="FIBROCYSTIN"/>
    <property type="match status" value="1"/>
</dbReference>
<dbReference type="InterPro" id="IPR002909">
    <property type="entry name" value="IPT_dom"/>
</dbReference>
<dbReference type="InterPro" id="IPR013783">
    <property type="entry name" value="Ig-like_fold"/>
</dbReference>
<evidence type="ECO:0000259" key="2">
    <source>
        <dbReference type="Pfam" id="PF01833"/>
    </source>
</evidence>
<dbReference type="PANTHER" id="PTHR46769">
    <property type="entry name" value="POLYCYSTIC KIDNEY AND HEPATIC DISEASE 1 (AUTOSOMAL RECESSIVE)-LIKE 1"/>
    <property type="match status" value="1"/>
</dbReference>
<feature type="non-terminal residue" evidence="3">
    <location>
        <position position="156"/>
    </location>
</feature>
<dbReference type="Pfam" id="PF01833">
    <property type="entry name" value="TIG"/>
    <property type="match status" value="1"/>
</dbReference>
<protein>
    <recommendedName>
        <fullName evidence="2">IPT/TIG domain-containing protein</fullName>
    </recommendedName>
</protein>
<dbReference type="Proteomes" id="UP001176940">
    <property type="component" value="Unassembled WGS sequence"/>
</dbReference>
<dbReference type="Gene3D" id="2.60.40.10">
    <property type="entry name" value="Immunoglobulins"/>
    <property type="match status" value="1"/>
</dbReference>
<keyword evidence="4" id="KW-1185">Reference proteome</keyword>
<evidence type="ECO:0000313" key="3">
    <source>
        <dbReference type="EMBL" id="CAJ0939635.1"/>
    </source>
</evidence>
<name>A0ABN9LDT3_9NEOB</name>
<dbReference type="InterPro" id="IPR014756">
    <property type="entry name" value="Ig_E-set"/>
</dbReference>
<organism evidence="3 4">
    <name type="scientific">Ranitomeya imitator</name>
    <name type="common">mimic poison frog</name>
    <dbReference type="NCBI Taxonomy" id="111125"/>
    <lineage>
        <taxon>Eukaryota</taxon>
        <taxon>Metazoa</taxon>
        <taxon>Chordata</taxon>
        <taxon>Craniata</taxon>
        <taxon>Vertebrata</taxon>
        <taxon>Euteleostomi</taxon>
        <taxon>Amphibia</taxon>
        <taxon>Batrachia</taxon>
        <taxon>Anura</taxon>
        <taxon>Neobatrachia</taxon>
        <taxon>Hyloidea</taxon>
        <taxon>Dendrobatidae</taxon>
        <taxon>Dendrobatinae</taxon>
        <taxon>Ranitomeya</taxon>
    </lineage>
</organism>
<evidence type="ECO:0000256" key="1">
    <source>
        <dbReference type="ARBA" id="ARBA00022729"/>
    </source>
</evidence>